<comment type="caution">
    <text evidence="1">The sequence shown here is derived from an EMBL/GenBank/DDBJ whole genome shotgun (WGS) entry which is preliminary data.</text>
</comment>
<dbReference type="AlphaFoldDB" id="A0A699HBN0"/>
<dbReference type="EMBL" id="BKCJ010137911">
    <property type="protein sequence ID" value="GEX90371.1"/>
    <property type="molecule type" value="Genomic_DNA"/>
</dbReference>
<proteinExistence type="predicted"/>
<gene>
    <name evidence="1" type="ORF">Tci_362346</name>
</gene>
<protein>
    <recommendedName>
        <fullName evidence="2">Reverse transcriptase domain-containing protein</fullName>
    </recommendedName>
</protein>
<name>A0A699HBN0_TANCI</name>
<reference evidence="1" key="1">
    <citation type="journal article" date="2019" name="Sci. Rep.">
        <title>Draft genome of Tanacetum cinerariifolium, the natural source of mosquito coil.</title>
        <authorList>
            <person name="Yamashiro T."/>
            <person name="Shiraishi A."/>
            <person name="Satake H."/>
            <person name="Nakayama K."/>
        </authorList>
    </citation>
    <scope>NUCLEOTIDE SEQUENCE</scope>
</reference>
<evidence type="ECO:0008006" key="2">
    <source>
        <dbReference type="Google" id="ProtNLM"/>
    </source>
</evidence>
<evidence type="ECO:0000313" key="1">
    <source>
        <dbReference type="EMBL" id="GEX90371.1"/>
    </source>
</evidence>
<organism evidence="1">
    <name type="scientific">Tanacetum cinerariifolium</name>
    <name type="common">Dalmatian daisy</name>
    <name type="synonym">Chrysanthemum cinerariifolium</name>
    <dbReference type="NCBI Taxonomy" id="118510"/>
    <lineage>
        <taxon>Eukaryota</taxon>
        <taxon>Viridiplantae</taxon>
        <taxon>Streptophyta</taxon>
        <taxon>Embryophyta</taxon>
        <taxon>Tracheophyta</taxon>
        <taxon>Spermatophyta</taxon>
        <taxon>Magnoliopsida</taxon>
        <taxon>eudicotyledons</taxon>
        <taxon>Gunneridae</taxon>
        <taxon>Pentapetalae</taxon>
        <taxon>asterids</taxon>
        <taxon>campanulids</taxon>
        <taxon>Asterales</taxon>
        <taxon>Asteraceae</taxon>
        <taxon>Asteroideae</taxon>
        <taxon>Anthemideae</taxon>
        <taxon>Anthemidinae</taxon>
        <taxon>Tanacetum</taxon>
    </lineage>
</organism>
<sequence>MQSSSNQIGIRFPNPDKSLQSESENLFLDHIHGEDKNVDDVQIADHLRPMEKLLQIPIIAGGNLMSKNTQEAITIIENKAKVQTFRNKPHVSSNDGTSTQIDAIATLTKQVEALGYHISSMQETYDCNQEAVIQLMQIQMGQMAEALQERSSCVPPSNIVTKPYAELKAITIMNGLTLKGSLIPHSNLLVYQEEEQEQETIKEVALEHPTGRADHFIDRIDIIDSFYDKFPIENNSLSGNPNPSSDLVVAHLLPHKKSSGNTTSHFDHSLLDYEAFCFDVDHQEEKSSGNTTSHSDLSLPNYESFFFDIDHQEEKSSGSTTSESDHSLPDYEAFCFEEKSSGSTISHFNAFILEYESFYFDLSIDLFLLPKGVIFILRSSSMNSLTSYLHRSMIIFTLILRTIHES</sequence>
<accession>A0A699HBN0</accession>